<protein>
    <submittedName>
        <fullName evidence="1">Uncharacterized protein</fullName>
    </submittedName>
</protein>
<organism evidence="1 2">
    <name type="scientific">Echinococcus granulosus</name>
    <name type="common">Hydatid tapeworm</name>
    <dbReference type="NCBI Taxonomy" id="6210"/>
    <lineage>
        <taxon>Eukaryota</taxon>
        <taxon>Metazoa</taxon>
        <taxon>Spiralia</taxon>
        <taxon>Lophotrochozoa</taxon>
        <taxon>Platyhelminthes</taxon>
        <taxon>Cestoda</taxon>
        <taxon>Eucestoda</taxon>
        <taxon>Cyclophyllidea</taxon>
        <taxon>Taeniidae</taxon>
        <taxon>Echinococcus</taxon>
        <taxon>Echinococcus granulosus group</taxon>
    </lineage>
</organism>
<evidence type="ECO:0000313" key="2">
    <source>
        <dbReference type="Proteomes" id="UP000019149"/>
    </source>
</evidence>
<dbReference type="Proteomes" id="UP000019149">
    <property type="component" value="Unassembled WGS sequence"/>
</dbReference>
<gene>
    <name evidence="1" type="ORF">EGR_05699</name>
</gene>
<dbReference type="CTD" id="36341414"/>
<comment type="caution">
    <text evidence="1">The sequence shown here is derived from an EMBL/GenBank/DDBJ whole genome shotgun (WGS) entry which is preliminary data.</text>
</comment>
<dbReference type="KEGG" id="egl:EGR_05699"/>
<evidence type="ECO:0000313" key="1">
    <source>
        <dbReference type="EMBL" id="EUB59448.1"/>
    </source>
</evidence>
<dbReference type="GeneID" id="36341414"/>
<keyword evidence="2" id="KW-1185">Reference proteome</keyword>
<name>W6UEH4_ECHGR</name>
<dbReference type="RefSeq" id="XP_024350644.1">
    <property type="nucleotide sequence ID" value="XM_024494948.1"/>
</dbReference>
<dbReference type="EMBL" id="APAU02000044">
    <property type="protein sequence ID" value="EUB59448.1"/>
    <property type="molecule type" value="Genomic_DNA"/>
</dbReference>
<proteinExistence type="predicted"/>
<reference evidence="1 2" key="1">
    <citation type="journal article" date="2013" name="Nat. Genet.">
        <title>The genome of the hydatid tapeworm Echinococcus granulosus.</title>
        <authorList>
            <person name="Zheng H."/>
            <person name="Zhang W."/>
            <person name="Zhang L."/>
            <person name="Zhang Z."/>
            <person name="Li J."/>
            <person name="Lu G."/>
            <person name="Zhu Y."/>
            <person name="Wang Y."/>
            <person name="Huang Y."/>
            <person name="Liu J."/>
            <person name="Kang H."/>
            <person name="Chen J."/>
            <person name="Wang L."/>
            <person name="Chen A."/>
            <person name="Yu S."/>
            <person name="Gao Z."/>
            <person name="Jin L."/>
            <person name="Gu W."/>
            <person name="Wang Z."/>
            <person name="Zhao L."/>
            <person name="Shi B."/>
            <person name="Wen H."/>
            <person name="Lin R."/>
            <person name="Jones M.K."/>
            <person name="Brejova B."/>
            <person name="Vinar T."/>
            <person name="Zhao G."/>
            <person name="McManus D.P."/>
            <person name="Chen Z."/>
            <person name="Zhou Y."/>
            <person name="Wang S."/>
        </authorList>
    </citation>
    <scope>NUCLEOTIDE SEQUENCE [LARGE SCALE GENOMIC DNA]</scope>
</reference>
<sequence length="149" mass="16878">MRQKNSPMQCLRQFRPQSGYAVLTDSVTLMICESFSVCDDSIYQPQCLPPDRPSPLRGLSNDVMRFVRANEWLARTKCHTTTTWHPPPLQPGDPTMGTHSNTIIYSIERGQQALTIAAPYHAEANHMNEWRRLACTSILAMTNSPDVFI</sequence>
<dbReference type="AlphaFoldDB" id="W6UEH4"/>
<accession>W6UEH4</accession>